<keyword evidence="8" id="KW-0539">Nucleus</keyword>
<evidence type="ECO:0000256" key="2">
    <source>
        <dbReference type="ARBA" id="ARBA00022723"/>
    </source>
</evidence>
<evidence type="ECO:0008006" key="14">
    <source>
        <dbReference type="Google" id="ProtNLM"/>
    </source>
</evidence>
<dbReference type="InterPro" id="IPR052035">
    <property type="entry name" value="ZnF_BED_domain_contain"/>
</dbReference>
<dbReference type="GO" id="GO:0003677">
    <property type="term" value="F:DNA binding"/>
    <property type="evidence" value="ECO:0007669"/>
    <property type="project" value="UniProtKB-KW"/>
</dbReference>
<evidence type="ECO:0000256" key="3">
    <source>
        <dbReference type="ARBA" id="ARBA00022771"/>
    </source>
</evidence>
<evidence type="ECO:0000256" key="5">
    <source>
        <dbReference type="ARBA" id="ARBA00023015"/>
    </source>
</evidence>
<dbReference type="InterPro" id="IPR008906">
    <property type="entry name" value="HATC_C_dom"/>
</dbReference>
<dbReference type="Pfam" id="PF05699">
    <property type="entry name" value="Dimer_Tnp_hAT"/>
    <property type="match status" value="1"/>
</dbReference>
<dbReference type="SUPFAM" id="SSF53098">
    <property type="entry name" value="Ribonuclease H-like"/>
    <property type="match status" value="1"/>
</dbReference>
<evidence type="ECO:0000256" key="8">
    <source>
        <dbReference type="ARBA" id="ARBA00023242"/>
    </source>
</evidence>
<dbReference type="AlphaFoldDB" id="A0A8C5PB87"/>
<sequence>MVIDKSMIKFKMSSVKNHFEVKEDSLTCKVCKKAFSLQATGTTSHLWSHLERKHPSMYQQAKTDDTKKKTLVSAVARRHSLPMTESRAMKKQTCISAYSLTLDASTKKKYDAAVLKFIVADGRPFESAAGSGFKNLCSVLTSGRYQPPHPPTLSRKLDDMANNLHQKLVQFLRSEINDCRPSITFDHWKADNKSNYLVLTIHYISESSWVMQSRCLSVVNLENLEADHTARKTSEIISNEFAKHGFGEEKILFATTDTTNTMPCTAKILDIQWHGCAAHILQLTINAALDVQRTVKNLIGCLHYIAGFFHSSTVGQAVLTKYQVDKGLPESKPPLDVTTRFNSTYLLMDWVSRNYESISLALVDCAMNKKCARSPPQPLSTQLQDTLKNVLPLLKPTAEATTILSADTHVSVSLIIPCISVLKEELASATLATPGIQCFRNELLRQLNTRFDLSKDYLLAATFIDPRFKTVLFPEHQVTQAKVYIENIALSTSSPPWPTTSNSSSSAPESNAQTSATDSAVQFESTVVNKSSHKGSLLDSVFKKVDDAKKEEATSTWSTAQQLESEVSAYLKQPISERDSDPLQYWKENKSILPLLSSVARNLLAIQATNCSSERVNSVGGQIITDLRYNLSRTNAETLIWARNNKDLLLF</sequence>
<dbReference type="Ensembl" id="ENSLLET00000011978.1">
    <property type="protein sequence ID" value="ENSLLEP00000011515.1"/>
    <property type="gene ID" value="ENSLLEG00000007353.1"/>
</dbReference>
<dbReference type="GO" id="GO:0046983">
    <property type="term" value="F:protein dimerization activity"/>
    <property type="evidence" value="ECO:0007669"/>
    <property type="project" value="InterPro"/>
</dbReference>
<keyword evidence="6" id="KW-0238">DNA-binding</keyword>
<reference evidence="12" key="1">
    <citation type="submission" date="2025-08" db="UniProtKB">
        <authorList>
            <consortium name="Ensembl"/>
        </authorList>
    </citation>
    <scope>IDENTIFICATION</scope>
</reference>
<dbReference type="SMART" id="SM00614">
    <property type="entry name" value="ZnF_BED"/>
    <property type="match status" value="1"/>
</dbReference>
<dbReference type="Proteomes" id="UP000694569">
    <property type="component" value="Unplaced"/>
</dbReference>
<feature type="region of interest" description="Disordered" evidence="9">
    <location>
        <begin position="493"/>
        <end position="518"/>
    </location>
</feature>
<protein>
    <recommendedName>
        <fullName evidence="14">BED-type domain-containing protein</fullName>
    </recommendedName>
</protein>
<evidence type="ECO:0000256" key="7">
    <source>
        <dbReference type="ARBA" id="ARBA00023163"/>
    </source>
</evidence>
<dbReference type="SUPFAM" id="SSF140996">
    <property type="entry name" value="Hermes dimerisation domain"/>
    <property type="match status" value="1"/>
</dbReference>
<keyword evidence="5" id="KW-0805">Transcription regulation</keyword>
<dbReference type="GO" id="GO:0008270">
    <property type="term" value="F:zinc ion binding"/>
    <property type="evidence" value="ECO:0007669"/>
    <property type="project" value="UniProtKB-KW"/>
</dbReference>
<name>A0A8C5PB87_9ANUR</name>
<keyword evidence="4" id="KW-0862">Zinc</keyword>
<accession>A0A8C5PB87</accession>
<evidence type="ECO:0000256" key="6">
    <source>
        <dbReference type="ARBA" id="ARBA00023125"/>
    </source>
</evidence>
<feature type="domain" description="BED-type" evidence="10">
    <location>
        <begin position="14"/>
        <end position="55"/>
    </location>
</feature>
<reference evidence="12" key="2">
    <citation type="submission" date="2025-09" db="UniProtKB">
        <authorList>
            <consortium name="Ensembl"/>
        </authorList>
    </citation>
    <scope>IDENTIFICATION</scope>
</reference>
<evidence type="ECO:0000256" key="1">
    <source>
        <dbReference type="ARBA" id="ARBA00004123"/>
    </source>
</evidence>
<dbReference type="InterPro" id="IPR012337">
    <property type="entry name" value="RNaseH-like_sf"/>
</dbReference>
<evidence type="ECO:0000313" key="12">
    <source>
        <dbReference type="Ensembl" id="ENSLLEP00000011515.1"/>
    </source>
</evidence>
<comment type="subcellular location">
    <subcellularLocation>
        <location evidence="1">Nucleus</location>
    </subcellularLocation>
</comment>
<evidence type="ECO:0000313" key="13">
    <source>
        <dbReference type="Proteomes" id="UP000694569"/>
    </source>
</evidence>
<dbReference type="GO" id="GO:0009791">
    <property type="term" value="P:post-embryonic development"/>
    <property type="evidence" value="ECO:0007669"/>
    <property type="project" value="UniProtKB-ARBA"/>
</dbReference>
<dbReference type="InterPro" id="IPR003656">
    <property type="entry name" value="Znf_BED"/>
</dbReference>
<feature type="domain" description="HAT C-terminal dimerisation" evidence="11">
    <location>
        <begin position="566"/>
        <end position="645"/>
    </location>
</feature>
<proteinExistence type="predicted"/>
<dbReference type="Gene3D" id="1.10.10.1070">
    <property type="entry name" value="Zinc finger, BED domain-containing"/>
    <property type="match status" value="1"/>
</dbReference>
<feature type="compositionally biased region" description="Low complexity" evidence="9">
    <location>
        <begin position="493"/>
        <end position="515"/>
    </location>
</feature>
<keyword evidence="7" id="KW-0804">Transcription</keyword>
<keyword evidence="2" id="KW-0479">Metal-binding</keyword>
<dbReference type="InterPro" id="IPR036236">
    <property type="entry name" value="Znf_C2H2_sf"/>
</dbReference>
<evidence type="ECO:0000259" key="11">
    <source>
        <dbReference type="Pfam" id="PF05699"/>
    </source>
</evidence>
<dbReference type="GO" id="GO:0005634">
    <property type="term" value="C:nucleus"/>
    <property type="evidence" value="ECO:0007669"/>
    <property type="project" value="UniProtKB-SubCell"/>
</dbReference>
<dbReference type="GeneTree" id="ENSGT00940000161131"/>
<dbReference type="SUPFAM" id="SSF57667">
    <property type="entry name" value="beta-beta-alpha zinc fingers"/>
    <property type="match status" value="1"/>
</dbReference>
<dbReference type="Pfam" id="PF02892">
    <property type="entry name" value="zf-BED"/>
    <property type="match status" value="1"/>
</dbReference>
<evidence type="ECO:0000259" key="10">
    <source>
        <dbReference type="Pfam" id="PF02892"/>
    </source>
</evidence>
<dbReference type="OrthoDB" id="1607513at2759"/>
<keyword evidence="13" id="KW-1185">Reference proteome</keyword>
<keyword evidence="3" id="KW-0863">Zinc-finger</keyword>
<dbReference type="PANTHER" id="PTHR46481:SF10">
    <property type="entry name" value="ZINC FINGER BED DOMAIN-CONTAINING PROTEIN 39"/>
    <property type="match status" value="1"/>
</dbReference>
<evidence type="ECO:0000256" key="9">
    <source>
        <dbReference type="SAM" id="MobiDB-lite"/>
    </source>
</evidence>
<dbReference type="PANTHER" id="PTHR46481">
    <property type="entry name" value="ZINC FINGER BED DOMAIN-CONTAINING PROTEIN 4"/>
    <property type="match status" value="1"/>
</dbReference>
<evidence type="ECO:0000256" key="4">
    <source>
        <dbReference type="ARBA" id="ARBA00022833"/>
    </source>
</evidence>
<organism evidence="12 13">
    <name type="scientific">Leptobrachium leishanense</name>
    <name type="common">Leishan spiny toad</name>
    <dbReference type="NCBI Taxonomy" id="445787"/>
    <lineage>
        <taxon>Eukaryota</taxon>
        <taxon>Metazoa</taxon>
        <taxon>Chordata</taxon>
        <taxon>Craniata</taxon>
        <taxon>Vertebrata</taxon>
        <taxon>Euteleostomi</taxon>
        <taxon>Amphibia</taxon>
        <taxon>Batrachia</taxon>
        <taxon>Anura</taxon>
        <taxon>Pelobatoidea</taxon>
        <taxon>Megophryidae</taxon>
        <taxon>Leptobrachium</taxon>
    </lineage>
</organism>